<organism evidence="1 2">
    <name type="scientific">Gimesia chilikensis</name>
    <dbReference type="NCBI Taxonomy" id="2605989"/>
    <lineage>
        <taxon>Bacteria</taxon>
        <taxon>Pseudomonadati</taxon>
        <taxon>Planctomycetota</taxon>
        <taxon>Planctomycetia</taxon>
        <taxon>Planctomycetales</taxon>
        <taxon>Planctomycetaceae</taxon>
        <taxon>Gimesia</taxon>
    </lineage>
</organism>
<gene>
    <name evidence="1" type="ORF">V6x_08250</name>
</gene>
<accession>A0A517W7A7</accession>
<evidence type="ECO:0000313" key="1">
    <source>
        <dbReference type="EMBL" id="QDU01146.1"/>
    </source>
</evidence>
<reference evidence="1 2" key="1">
    <citation type="submission" date="2019-02" db="EMBL/GenBank/DDBJ databases">
        <title>Deep-cultivation of Planctomycetes and their phenomic and genomic characterization uncovers novel biology.</title>
        <authorList>
            <person name="Wiegand S."/>
            <person name="Jogler M."/>
            <person name="Boedeker C."/>
            <person name="Pinto D."/>
            <person name="Vollmers J."/>
            <person name="Rivas-Marin E."/>
            <person name="Kohn T."/>
            <person name="Peeters S.H."/>
            <person name="Heuer A."/>
            <person name="Rast P."/>
            <person name="Oberbeckmann S."/>
            <person name="Bunk B."/>
            <person name="Jeske O."/>
            <person name="Meyerdierks A."/>
            <person name="Storesund J.E."/>
            <person name="Kallscheuer N."/>
            <person name="Luecker S."/>
            <person name="Lage O.M."/>
            <person name="Pohl T."/>
            <person name="Merkel B.J."/>
            <person name="Hornburger P."/>
            <person name="Mueller R.-W."/>
            <person name="Bruemmer F."/>
            <person name="Labrenz M."/>
            <person name="Spormann A.M."/>
            <person name="Op den Camp H."/>
            <person name="Overmann J."/>
            <person name="Amann R."/>
            <person name="Jetten M.S.M."/>
            <person name="Mascher T."/>
            <person name="Medema M.H."/>
            <person name="Devos D.P."/>
            <person name="Kaster A.-K."/>
            <person name="Ovreas L."/>
            <person name="Rohde M."/>
            <person name="Galperin M.Y."/>
            <person name="Jogler C."/>
        </authorList>
    </citation>
    <scope>NUCLEOTIDE SEQUENCE [LARGE SCALE GENOMIC DNA]</scope>
    <source>
        <strain evidence="1 2">V6</strain>
    </source>
</reference>
<dbReference type="EMBL" id="CP036347">
    <property type="protein sequence ID" value="QDU01146.1"/>
    <property type="molecule type" value="Genomic_DNA"/>
</dbReference>
<proteinExistence type="predicted"/>
<dbReference type="RefSeq" id="WP_145036853.1">
    <property type="nucleotide sequence ID" value="NZ_CP036347.1"/>
</dbReference>
<dbReference type="AlphaFoldDB" id="A0A517W7A7"/>
<dbReference type="Proteomes" id="UP000320722">
    <property type="component" value="Chromosome"/>
</dbReference>
<protein>
    <submittedName>
        <fullName evidence="1">Uncharacterized protein</fullName>
    </submittedName>
</protein>
<sequence>MIDPQELQDWLLFCEDNHTFDPNHFSTMFMELYLAPLSEKDKQDLALIFSHVSNSEHILEKMIRMDARAEDKTESEIIELVNSDLKEMRQLINSQPVLDAIDRGIAEEVKNETHFEVAVDSDLNHQFIHILSDFFVGQLANSNGKVRALSNAFYGLASNLHLQWALTADLLNTDINFNHYFELYLIGVDYAITKNGAVVMNYRKITNG</sequence>
<name>A0A517W7A7_9PLAN</name>
<evidence type="ECO:0000313" key="2">
    <source>
        <dbReference type="Proteomes" id="UP000320722"/>
    </source>
</evidence>